<reference evidence="1 2" key="1">
    <citation type="submission" date="2020-02" db="EMBL/GenBank/DDBJ databases">
        <authorList>
            <person name="Kim M.K."/>
        </authorList>
    </citation>
    <scope>NUCLEOTIDE SEQUENCE [LARGE SCALE GENOMIC DNA]</scope>
    <source>
        <strain evidence="1 2">17J57-3</strain>
    </source>
</reference>
<accession>A0A6B3SN93</accession>
<proteinExistence type="predicted"/>
<comment type="caution">
    <text evidence="1">The sequence shown here is derived from an EMBL/GenBank/DDBJ whole genome shotgun (WGS) entry which is preliminary data.</text>
</comment>
<protein>
    <submittedName>
        <fullName evidence="1">Uncharacterized protein</fullName>
    </submittedName>
</protein>
<keyword evidence="2" id="KW-1185">Reference proteome</keyword>
<evidence type="ECO:0000313" key="2">
    <source>
        <dbReference type="Proteomes" id="UP000482155"/>
    </source>
</evidence>
<name>A0A6B3SN93_9BURK</name>
<dbReference type="AlphaFoldDB" id="A0A6B3SN93"/>
<organism evidence="1 2">
    <name type="scientific">Noviherbaspirillum galbum</name>
    <dbReference type="NCBI Taxonomy" id="2709383"/>
    <lineage>
        <taxon>Bacteria</taxon>
        <taxon>Pseudomonadati</taxon>
        <taxon>Pseudomonadota</taxon>
        <taxon>Betaproteobacteria</taxon>
        <taxon>Burkholderiales</taxon>
        <taxon>Oxalobacteraceae</taxon>
        <taxon>Noviherbaspirillum</taxon>
    </lineage>
</organism>
<dbReference type="RefSeq" id="WP_163961299.1">
    <property type="nucleotide sequence ID" value="NZ_JAAIVB010000014.1"/>
</dbReference>
<evidence type="ECO:0000313" key="1">
    <source>
        <dbReference type="EMBL" id="NEX60755.1"/>
    </source>
</evidence>
<gene>
    <name evidence="1" type="ORF">G3574_06670</name>
</gene>
<dbReference type="Proteomes" id="UP000482155">
    <property type="component" value="Unassembled WGS sequence"/>
</dbReference>
<dbReference type="EMBL" id="JAAIVB010000014">
    <property type="protein sequence ID" value="NEX60755.1"/>
    <property type="molecule type" value="Genomic_DNA"/>
</dbReference>
<sequence>MSHDTALHALRASLDGLRRKQLSMDAFCRAWRGETALLAALPASYGQVMEDLLGRMEAGSLFTEESCSFSQEDLLGRMEAGSLFTEESCSFSQEDLQANLAVWLDKASRTLEKA</sequence>